<dbReference type="EMBL" id="CAJVRM010000228">
    <property type="protein sequence ID" value="CAG8977655.1"/>
    <property type="molecule type" value="Genomic_DNA"/>
</dbReference>
<keyword evidence="3" id="KW-1185">Reference proteome</keyword>
<feature type="region of interest" description="Disordered" evidence="1">
    <location>
        <begin position="49"/>
        <end position="99"/>
    </location>
</feature>
<dbReference type="Proteomes" id="UP000701801">
    <property type="component" value="Unassembled WGS sequence"/>
</dbReference>
<feature type="region of interest" description="Disordered" evidence="1">
    <location>
        <begin position="1"/>
        <end position="29"/>
    </location>
</feature>
<reference evidence="2" key="1">
    <citation type="submission" date="2021-07" db="EMBL/GenBank/DDBJ databases">
        <authorList>
            <person name="Durling M."/>
        </authorList>
    </citation>
    <scope>NUCLEOTIDE SEQUENCE</scope>
</reference>
<protein>
    <submittedName>
        <fullName evidence="2">Uncharacterized protein</fullName>
    </submittedName>
</protein>
<evidence type="ECO:0000313" key="3">
    <source>
        <dbReference type="Proteomes" id="UP000701801"/>
    </source>
</evidence>
<feature type="region of interest" description="Disordered" evidence="1">
    <location>
        <begin position="170"/>
        <end position="291"/>
    </location>
</feature>
<gene>
    <name evidence="2" type="ORF">HYALB_00006605</name>
</gene>
<feature type="compositionally biased region" description="Polar residues" evidence="1">
    <location>
        <begin position="211"/>
        <end position="239"/>
    </location>
</feature>
<dbReference type="OrthoDB" id="3558579at2759"/>
<sequence length="565" mass="63045">LGESNPNKKPVPFPEQGVTATRGEPLQPYGLSSLHFSFLHKQIVDLAGSARQRKRRNMSNRWSRRWTPSLARHNNDSQKYGNSSAPSPSCPDEESSEGENFGSAFRMISKLSKRQNSTQPQPPVGRRASIREVATHLFTRRQSVNGGSPMQMQVGNNNKTRIVGLDVIVGTKSDDAPPPLPPRKNSPPAEVSRDRTRVRPLQRQSQPPPTTRTRGASISSITKGISETLTRTVSVTSPPRTLRRRDGPIVIPPPDGTRSESVSTPEKGGKTHDRHDSSYSSVSSSFELHRDGSKSSRISRVMISPASPTLTASQLIDLKAFLSDVEKLLMEQHKFCESFSHNLLFLMAIKERVIRENKRLNVEWKKGLTRELSACREELGRVFTRKAVVGERSMAIVRDLLAKLDEGNKKEGDMMSRKRGSLLEPFRGRAAIRSRPPLTRQTPPSPPQKDPNELTLEVVNKALSSLRKDVGLQKLLDDCILDAVTRKCWKPRWCRNHSMKIEMKRFVGFVSERCERLARKEADLKILIAGIEDAIDDGNGKRSKRTSGVSAKGVSAKGVRNSWTP</sequence>
<comment type="caution">
    <text evidence="2">The sequence shown here is derived from an EMBL/GenBank/DDBJ whole genome shotgun (WGS) entry which is preliminary data.</text>
</comment>
<feature type="non-terminal residue" evidence="2">
    <location>
        <position position="1"/>
    </location>
</feature>
<accession>A0A9N9Q2W2</accession>
<evidence type="ECO:0000313" key="2">
    <source>
        <dbReference type="EMBL" id="CAG8977655.1"/>
    </source>
</evidence>
<organism evidence="2 3">
    <name type="scientific">Hymenoscyphus albidus</name>
    <dbReference type="NCBI Taxonomy" id="595503"/>
    <lineage>
        <taxon>Eukaryota</taxon>
        <taxon>Fungi</taxon>
        <taxon>Dikarya</taxon>
        <taxon>Ascomycota</taxon>
        <taxon>Pezizomycotina</taxon>
        <taxon>Leotiomycetes</taxon>
        <taxon>Helotiales</taxon>
        <taxon>Helotiaceae</taxon>
        <taxon>Hymenoscyphus</taxon>
    </lineage>
</organism>
<dbReference type="AlphaFoldDB" id="A0A9N9Q2W2"/>
<feature type="compositionally biased region" description="Pro residues" evidence="1">
    <location>
        <begin position="176"/>
        <end position="185"/>
    </location>
</feature>
<proteinExistence type="predicted"/>
<feature type="region of interest" description="Disordered" evidence="1">
    <location>
        <begin position="433"/>
        <end position="452"/>
    </location>
</feature>
<name>A0A9N9Q2W2_9HELO</name>
<evidence type="ECO:0000256" key="1">
    <source>
        <dbReference type="SAM" id="MobiDB-lite"/>
    </source>
</evidence>
<feature type="compositionally biased region" description="Basic and acidic residues" evidence="1">
    <location>
        <begin position="267"/>
        <end position="277"/>
    </location>
</feature>
<feature type="region of interest" description="Disordered" evidence="1">
    <location>
        <begin position="539"/>
        <end position="565"/>
    </location>
</feature>
<feature type="compositionally biased region" description="Basic residues" evidence="1">
    <location>
        <begin position="51"/>
        <end position="64"/>
    </location>
</feature>